<dbReference type="AlphaFoldDB" id="A0A5A9NU51"/>
<gene>
    <name evidence="2" type="ORF">E1301_Tti012933</name>
</gene>
<feature type="region of interest" description="Disordered" evidence="1">
    <location>
        <begin position="35"/>
        <end position="54"/>
    </location>
</feature>
<evidence type="ECO:0000313" key="3">
    <source>
        <dbReference type="Proteomes" id="UP000324632"/>
    </source>
</evidence>
<evidence type="ECO:0000313" key="2">
    <source>
        <dbReference type="EMBL" id="KAA0712466.1"/>
    </source>
</evidence>
<dbReference type="EMBL" id="SOYY01000014">
    <property type="protein sequence ID" value="KAA0712466.1"/>
    <property type="molecule type" value="Genomic_DNA"/>
</dbReference>
<organism evidence="2 3">
    <name type="scientific">Triplophysa tibetana</name>
    <dbReference type="NCBI Taxonomy" id="1572043"/>
    <lineage>
        <taxon>Eukaryota</taxon>
        <taxon>Metazoa</taxon>
        <taxon>Chordata</taxon>
        <taxon>Craniata</taxon>
        <taxon>Vertebrata</taxon>
        <taxon>Euteleostomi</taxon>
        <taxon>Actinopterygii</taxon>
        <taxon>Neopterygii</taxon>
        <taxon>Teleostei</taxon>
        <taxon>Ostariophysi</taxon>
        <taxon>Cypriniformes</taxon>
        <taxon>Nemacheilidae</taxon>
        <taxon>Triplophysa</taxon>
    </lineage>
</organism>
<dbReference type="Proteomes" id="UP000324632">
    <property type="component" value="Chromosome 14"/>
</dbReference>
<name>A0A5A9NU51_9TELE</name>
<keyword evidence="3" id="KW-1185">Reference proteome</keyword>
<comment type="caution">
    <text evidence="2">The sequence shown here is derived from an EMBL/GenBank/DDBJ whole genome shotgun (WGS) entry which is preliminary data.</text>
</comment>
<proteinExistence type="predicted"/>
<feature type="compositionally biased region" description="Basic and acidic residues" evidence="1">
    <location>
        <begin position="42"/>
        <end position="54"/>
    </location>
</feature>
<reference evidence="2 3" key="1">
    <citation type="journal article" date="2019" name="Mol. Ecol. Resour.">
        <title>Chromosome-level genome assembly of Triplophysa tibetana, a fish adapted to the harsh high-altitude environment of the Tibetan Plateau.</title>
        <authorList>
            <person name="Yang X."/>
            <person name="Liu H."/>
            <person name="Ma Z."/>
            <person name="Zou Y."/>
            <person name="Zou M."/>
            <person name="Mao Y."/>
            <person name="Li X."/>
            <person name="Wang H."/>
            <person name="Chen T."/>
            <person name="Wang W."/>
            <person name="Yang R."/>
        </authorList>
    </citation>
    <scope>NUCLEOTIDE SEQUENCE [LARGE SCALE GENOMIC DNA]</scope>
    <source>
        <strain evidence="2">TTIB1903HZAU</strain>
        <tissue evidence="2">Muscle</tissue>
    </source>
</reference>
<protein>
    <submittedName>
        <fullName evidence="2">Uncharacterized protein</fullName>
    </submittedName>
</protein>
<evidence type="ECO:0000256" key="1">
    <source>
        <dbReference type="SAM" id="MobiDB-lite"/>
    </source>
</evidence>
<sequence>MGKIDSGEIGEVDPHTDSANSLLLIKYATESQSIRFPPQRGEAAENSRDGLRRGESAKKDACFFTGSPGGETASEDAFGNLRGGSLLHYSLWMETQKWEADTFSRLFQSGIFPEALWARCLEHLLALKPEIKTIYRQTFSKEDLNPIFKPSRSVSTWKAVINRAKDQTTVSPRHNLQM</sequence>
<accession>A0A5A9NU51</accession>